<proteinExistence type="predicted"/>
<dbReference type="EMBL" id="CADCWK010000201">
    <property type="protein sequence ID" value="CAA9563573.1"/>
    <property type="molecule type" value="Genomic_DNA"/>
</dbReference>
<feature type="region of interest" description="Disordered" evidence="1">
    <location>
        <begin position="1"/>
        <end position="36"/>
    </location>
</feature>
<name>A0A6J4V0P6_9BACT</name>
<organism evidence="2">
    <name type="scientific">uncultured Thermomicrobiales bacterium</name>
    <dbReference type="NCBI Taxonomy" id="1645740"/>
    <lineage>
        <taxon>Bacteria</taxon>
        <taxon>Pseudomonadati</taxon>
        <taxon>Thermomicrobiota</taxon>
        <taxon>Thermomicrobia</taxon>
        <taxon>Thermomicrobiales</taxon>
        <taxon>environmental samples</taxon>
    </lineage>
</organism>
<protein>
    <submittedName>
        <fullName evidence="2">Uncharacterized protein</fullName>
    </submittedName>
</protein>
<gene>
    <name evidence="2" type="ORF">AVDCRST_MAG33-1873</name>
</gene>
<feature type="compositionally biased region" description="Basic and acidic residues" evidence="1">
    <location>
        <begin position="97"/>
        <end position="106"/>
    </location>
</feature>
<evidence type="ECO:0000313" key="2">
    <source>
        <dbReference type="EMBL" id="CAA9563573.1"/>
    </source>
</evidence>
<accession>A0A6J4V0P6</accession>
<reference evidence="2" key="1">
    <citation type="submission" date="2020-02" db="EMBL/GenBank/DDBJ databases">
        <authorList>
            <person name="Meier V. D."/>
        </authorList>
    </citation>
    <scope>NUCLEOTIDE SEQUENCE</scope>
    <source>
        <strain evidence="2">AVDCRST_MAG33</strain>
    </source>
</reference>
<evidence type="ECO:0000256" key="1">
    <source>
        <dbReference type="SAM" id="MobiDB-lite"/>
    </source>
</evidence>
<feature type="region of interest" description="Disordered" evidence="1">
    <location>
        <begin position="96"/>
        <end position="126"/>
    </location>
</feature>
<sequence>TPRRIDRRPDGQRPAGIVDDETADVRRGHTGVQQHEDERVLEIRQPRRTTIGGSQRSAGDVVGEQELVAEPLGDQPGDDRRLGLVRSVPRLAELIESDGRSRREDGPEVPTVSESAVEMTDGDPFGGHPEADQQGDLLERHRPRLGVGGDRHAGREVGQCDRRERGPLSFRDPSLAAAGLELPRSHRPSRVAVTQLGDQVGGEFLRRPATDDRSAMQLTVEPRGRDDTDATLTRDPGQSGQVATVVRGRAIDDCTAADEAERFGVRQRCLPLVGAVVRLRADRRGRRRQQVLVRERDAQPVRIDRTQHRHDVRLHCQIDVDALVVDEGHVLVGEPEHVPVAVHGGRRSSSWVHSRRPEPTR</sequence>
<feature type="non-terminal residue" evidence="2">
    <location>
        <position position="1"/>
    </location>
</feature>
<dbReference type="AlphaFoldDB" id="A0A6J4V0P6"/>